<protein>
    <submittedName>
        <fullName evidence="4">Alkaline phosphatase</fullName>
    </submittedName>
</protein>
<evidence type="ECO:0000256" key="1">
    <source>
        <dbReference type="SAM" id="SignalP"/>
    </source>
</evidence>
<accession>A0A6L6QKW5</accession>
<dbReference type="InterPro" id="IPR052900">
    <property type="entry name" value="Phospholipid_Metab_Enz"/>
</dbReference>
<dbReference type="RefSeq" id="WP_155455247.1">
    <property type="nucleotide sequence ID" value="NZ_WNKX01000013.1"/>
</dbReference>
<dbReference type="InterPro" id="IPR018946">
    <property type="entry name" value="PhoD-like_MPP"/>
</dbReference>
<organism evidence="4 5">
    <name type="scientific">Massilia eburnea</name>
    <dbReference type="NCBI Taxonomy" id="1776165"/>
    <lineage>
        <taxon>Bacteria</taxon>
        <taxon>Pseudomonadati</taxon>
        <taxon>Pseudomonadota</taxon>
        <taxon>Betaproteobacteria</taxon>
        <taxon>Burkholderiales</taxon>
        <taxon>Oxalobacteraceae</taxon>
        <taxon>Telluria group</taxon>
        <taxon>Massilia</taxon>
    </lineage>
</organism>
<feature type="signal peptide" evidence="1">
    <location>
        <begin position="1"/>
        <end position="29"/>
    </location>
</feature>
<proteinExistence type="predicted"/>
<dbReference type="InterPro" id="IPR032093">
    <property type="entry name" value="PhoD_N"/>
</dbReference>
<gene>
    <name evidence="4" type="ORF">GM658_16995</name>
</gene>
<dbReference type="InterPro" id="IPR029052">
    <property type="entry name" value="Metallo-depent_PP-like"/>
</dbReference>
<dbReference type="PANTHER" id="PTHR43606:SF2">
    <property type="entry name" value="ALKALINE PHOSPHATASE FAMILY PROTEIN (AFU_ORTHOLOGUE AFUA_5G03860)"/>
    <property type="match status" value="1"/>
</dbReference>
<comment type="caution">
    <text evidence="4">The sequence shown here is derived from an EMBL/GenBank/DDBJ whole genome shotgun (WGS) entry which is preliminary data.</text>
</comment>
<dbReference type="InterPro" id="IPR038607">
    <property type="entry name" value="PhoD-like_sf"/>
</dbReference>
<keyword evidence="5" id="KW-1185">Reference proteome</keyword>
<dbReference type="AlphaFoldDB" id="A0A6L6QKW5"/>
<feature type="domain" description="Phospholipase D N-terminal" evidence="3">
    <location>
        <begin position="41"/>
        <end position="136"/>
    </location>
</feature>
<dbReference type="Pfam" id="PF09423">
    <property type="entry name" value="PhoD"/>
    <property type="match status" value="1"/>
</dbReference>
<dbReference type="Gene3D" id="2.60.40.380">
    <property type="entry name" value="Purple acid phosphatase-like, N-terminal"/>
    <property type="match status" value="1"/>
</dbReference>
<evidence type="ECO:0000259" key="3">
    <source>
        <dbReference type="Pfam" id="PF16655"/>
    </source>
</evidence>
<dbReference type="SUPFAM" id="SSF56300">
    <property type="entry name" value="Metallo-dependent phosphatases"/>
    <property type="match status" value="1"/>
</dbReference>
<feature type="chain" id="PRO_5027030104" evidence="1">
    <location>
        <begin position="30"/>
        <end position="515"/>
    </location>
</feature>
<dbReference type="InterPro" id="IPR006311">
    <property type="entry name" value="TAT_signal"/>
</dbReference>
<evidence type="ECO:0000313" key="4">
    <source>
        <dbReference type="EMBL" id="MTW12306.1"/>
    </source>
</evidence>
<reference evidence="4 5" key="1">
    <citation type="submission" date="2019-11" db="EMBL/GenBank/DDBJ databases">
        <title>Type strains purchased from KCTC, JCM and DSMZ.</title>
        <authorList>
            <person name="Lu H."/>
        </authorList>
    </citation>
    <scope>NUCLEOTIDE SEQUENCE [LARGE SCALE GENOMIC DNA]</scope>
    <source>
        <strain evidence="4 5">JCM 31587</strain>
    </source>
</reference>
<evidence type="ECO:0000259" key="2">
    <source>
        <dbReference type="Pfam" id="PF09423"/>
    </source>
</evidence>
<feature type="domain" description="PhoD-like phosphatase metallophosphatase" evidence="2">
    <location>
        <begin position="149"/>
        <end position="482"/>
    </location>
</feature>
<dbReference type="PROSITE" id="PS51318">
    <property type="entry name" value="TAT"/>
    <property type="match status" value="1"/>
</dbReference>
<dbReference type="Gene3D" id="3.60.21.70">
    <property type="entry name" value="PhoD-like phosphatase"/>
    <property type="match status" value="1"/>
</dbReference>
<dbReference type="PANTHER" id="PTHR43606">
    <property type="entry name" value="PHOSPHATASE, PUTATIVE (AFU_ORTHOLOGUE AFUA_6G08710)-RELATED"/>
    <property type="match status" value="1"/>
</dbReference>
<dbReference type="OrthoDB" id="327733at2"/>
<keyword evidence="1" id="KW-0732">Signal</keyword>
<dbReference type="EMBL" id="WNKX01000013">
    <property type="protein sequence ID" value="MTW12306.1"/>
    <property type="molecule type" value="Genomic_DNA"/>
</dbReference>
<evidence type="ECO:0000313" key="5">
    <source>
        <dbReference type="Proteomes" id="UP000472320"/>
    </source>
</evidence>
<dbReference type="CDD" id="cd07389">
    <property type="entry name" value="MPP_PhoD"/>
    <property type="match status" value="1"/>
</dbReference>
<name>A0A6L6QKW5_9BURK</name>
<sequence length="515" mass="57201">MQDGRRLLLQTAARVAALAVLAPHLPAQARSATRGAYPFSLGVASGAPLPDSVILWTRLLPDPLHAASMPPVAQQVRWEVAHDEAFSSIAAKGTAVASPALAHSVNVDVRGLQPDRWYWYRFMLGDAVSPIGRTRTAPAPGSMPASLKLAVASCQHWEFGHYAAHRHIVQAAPDLVAFLGDYIYEWGPYSLLHPSSPQRRNESFTLDEYRARYAQYKSDANLQAAHQAAPWLVTWDDHEVANDYSPTRDELLSPDFVQRREAAYQAFFEHQPLRAQRMFQRHDWGLLARFHVLDSRRYRSVHACQPTGRGGSSSVYRRSCPELADPRRTMLGSAQEEWLTQGLKESKARWNIIAQQTLMTQMSQVPLASEKDGRFWTDGWDGYSAARARLLDAARSARNPLVLSGDVHTFFAADLRRDPARAASAANPVIATEFCGTSITSSSRPQARTQQFVDMNPDLHFGRSDKRGFMLLDVRPGRAAMSFQALDDVHDPQSRIATLASFTVVDGKPGPQRAS</sequence>
<dbReference type="Proteomes" id="UP000472320">
    <property type="component" value="Unassembled WGS sequence"/>
</dbReference>
<dbReference type="Pfam" id="PF16655">
    <property type="entry name" value="PhoD_N"/>
    <property type="match status" value="1"/>
</dbReference>